<evidence type="ECO:0000256" key="1">
    <source>
        <dbReference type="ARBA" id="ARBA00007789"/>
    </source>
</evidence>
<name>A0A916NRA2_9BACL</name>
<dbReference type="InterPro" id="IPR011251">
    <property type="entry name" value="Luciferase-like_dom"/>
</dbReference>
<dbReference type="Proteomes" id="UP000693672">
    <property type="component" value="Unassembled WGS sequence"/>
</dbReference>
<evidence type="ECO:0000313" key="4">
    <source>
        <dbReference type="Proteomes" id="UP000693672"/>
    </source>
</evidence>
<dbReference type="PANTHER" id="PTHR30137:SF6">
    <property type="entry name" value="LUCIFERASE-LIKE MONOOXYGENASE"/>
    <property type="match status" value="1"/>
</dbReference>
<dbReference type="AlphaFoldDB" id="A0A916NRA2"/>
<keyword evidence="4" id="KW-1185">Reference proteome</keyword>
<dbReference type="PANTHER" id="PTHR30137">
    <property type="entry name" value="LUCIFERASE-LIKE MONOOXYGENASE"/>
    <property type="match status" value="1"/>
</dbReference>
<reference evidence="3" key="1">
    <citation type="submission" date="2021-06" db="EMBL/GenBank/DDBJ databases">
        <authorList>
            <person name="Criscuolo A."/>
        </authorList>
    </citation>
    <scope>NUCLEOTIDE SEQUENCE</scope>
    <source>
        <strain evidence="3">CIP111600</strain>
    </source>
</reference>
<accession>A0A916NRA2</accession>
<feature type="domain" description="Luciferase-like" evidence="2">
    <location>
        <begin position="18"/>
        <end position="315"/>
    </location>
</feature>
<organism evidence="3 4">
    <name type="scientific">Paenibacillus solanacearum</name>
    <dbReference type="NCBI Taxonomy" id="2048548"/>
    <lineage>
        <taxon>Bacteria</taxon>
        <taxon>Bacillati</taxon>
        <taxon>Bacillota</taxon>
        <taxon>Bacilli</taxon>
        <taxon>Bacillales</taxon>
        <taxon>Paenibacillaceae</taxon>
        <taxon>Paenibacillus</taxon>
    </lineage>
</organism>
<comment type="similarity">
    <text evidence="1">To bacterial alkanal monooxygenase alpha and beta chains.</text>
</comment>
<dbReference type="InterPro" id="IPR050766">
    <property type="entry name" value="Bact_Lucif_Oxidored"/>
</dbReference>
<dbReference type="GO" id="GO:0005829">
    <property type="term" value="C:cytosol"/>
    <property type="evidence" value="ECO:0007669"/>
    <property type="project" value="TreeGrafter"/>
</dbReference>
<dbReference type="Pfam" id="PF00296">
    <property type="entry name" value="Bac_luciferase"/>
    <property type="match status" value="1"/>
</dbReference>
<protein>
    <recommendedName>
        <fullName evidence="2">Luciferase-like domain-containing protein</fullName>
    </recommendedName>
</protein>
<dbReference type="FunFam" id="3.20.20.30:FF:000002">
    <property type="entry name" value="LLM class flavin-dependent oxidoreductase"/>
    <property type="match status" value="1"/>
</dbReference>
<dbReference type="NCBIfam" id="TIGR03558">
    <property type="entry name" value="oxido_grp_1"/>
    <property type="match status" value="1"/>
</dbReference>
<dbReference type="CDD" id="cd00347">
    <property type="entry name" value="Flavin_utilizing_monoxygenases"/>
    <property type="match status" value="1"/>
</dbReference>
<proteinExistence type="predicted"/>
<dbReference type="GO" id="GO:0016705">
    <property type="term" value="F:oxidoreductase activity, acting on paired donors, with incorporation or reduction of molecular oxygen"/>
    <property type="evidence" value="ECO:0007669"/>
    <property type="project" value="InterPro"/>
</dbReference>
<evidence type="ECO:0000313" key="3">
    <source>
        <dbReference type="EMBL" id="CAG7645936.1"/>
    </source>
</evidence>
<dbReference type="InterPro" id="IPR019949">
    <property type="entry name" value="CmoO-like"/>
</dbReference>
<dbReference type="EMBL" id="CAJVAS010000033">
    <property type="protein sequence ID" value="CAG7645936.1"/>
    <property type="molecule type" value="Genomic_DNA"/>
</dbReference>
<evidence type="ECO:0000259" key="2">
    <source>
        <dbReference type="Pfam" id="PF00296"/>
    </source>
</evidence>
<comment type="caution">
    <text evidence="3">The sequence shown here is derived from an EMBL/GenBank/DDBJ whole genome shotgun (WGS) entry which is preliminary data.</text>
</comment>
<sequence length="342" mass="37449">MQEHRSSPERLQHIPFSILDLAPIVTGATAADALRRTLDLARHAERWGYRRFWLAEHHNMPGIASSATSVVIGHVAAGTESIRVGSGGIMLPNHAPLVIAEQFGTLESLYPGRIDLGLGRAPGSDQPAARALRRGLGSSGDDFPELLNELRSYFDPSREGRPPGVRAVPGEGLSIPIWLLGSSGFSAQLAGQLGLPFAFASHFAPDYLLQALQLYRSSFRPSEVLEKPYAMVGINVIAADTDEEARRLATSQEQQFLNIVRGRTGMLSPPVDDMDALWSEHEKIYIRKQLGFSAVGSRETVRARLQTLLDETGADEFIAAGQIYDHDARLRSYEMLADIVRS</sequence>
<dbReference type="RefSeq" id="WP_218094772.1">
    <property type="nucleotide sequence ID" value="NZ_CAJVAS010000033.1"/>
</dbReference>
<gene>
    <name evidence="3" type="ORF">PAESOLCIP111_05054</name>
</gene>